<dbReference type="SUPFAM" id="SSF53738">
    <property type="entry name" value="Phosphoglucomutase, first 3 domains"/>
    <property type="match status" value="3"/>
</dbReference>
<dbReference type="InterPro" id="IPR005844">
    <property type="entry name" value="A-D-PHexomutase_a/b/a-I"/>
</dbReference>
<evidence type="ECO:0000259" key="15">
    <source>
        <dbReference type="Pfam" id="PF02880"/>
    </source>
</evidence>
<evidence type="ECO:0000256" key="5">
    <source>
        <dbReference type="ARBA" id="ARBA00012730"/>
    </source>
</evidence>
<evidence type="ECO:0000256" key="1">
    <source>
        <dbReference type="ARBA" id="ARBA00000586"/>
    </source>
</evidence>
<gene>
    <name evidence="16" type="ORF">GCM10022277_43820</name>
</gene>
<dbReference type="PANTHER" id="PTHR43771:SF2">
    <property type="entry name" value="PHOSPHOMANNOMUTASE_PHOSPHOGLUCOMUTASE"/>
    <property type="match status" value="1"/>
</dbReference>
<dbReference type="InterPro" id="IPR005846">
    <property type="entry name" value="A-D-PHexomutase_a/b/a-III"/>
</dbReference>
<feature type="region of interest" description="Disordered" evidence="10">
    <location>
        <begin position="1"/>
        <end position="22"/>
    </location>
</feature>
<keyword evidence="11" id="KW-0472">Membrane</keyword>
<evidence type="ECO:0000259" key="12">
    <source>
        <dbReference type="Pfam" id="PF00408"/>
    </source>
</evidence>
<evidence type="ECO:0000256" key="3">
    <source>
        <dbReference type="ARBA" id="ARBA00004699"/>
    </source>
</evidence>
<dbReference type="InterPro" id="IPR016055">
    <property type="entry name" value="A-D-PHexomutase_a/b/a-I/II/III"/>
</dbReference>
<keyword evidence="11" id="KW-0812">Transmembrane</keyword>
<keyword evidence="8" id="KW-0460">Magnesium</keyword>
<comment type="caution">
    <text evidence="16">The sequence shown here is derived from an EMBL/GenBank/DDBJ whole genome shotgun (WGS) entry which is preliminary data.</text>
</comment>
<evidence type="ECO:0000256" key="2">
    <source>
        <dbReference type="ARBA" id="ARBA00001946"/>
    </source>
</evidence>
<evidence type="ECO:0000259" key="13">
    <source>
        <dbReference type="Pfam" id="PF02878"/>
    </source>
</evidence>
<evidence type="ECO:0000256" key="10">
    <source>
        <dbReference type="SAM" id="MobiDB-lite"/>
    </source>
</evidence>
<dbReference type="PROSITE" id="PS00710">
    <property type="entry name" value="PGM_PMM"/>
    <property type="match status" value="1"/>
</dbReference>
<evidence type="ECO:0000256" key="6">
    <source>
        <dbReference type="ARBA" id="ARBA00022553"/>
    </source>
</evidence>
<dbReference type="SUPFAM" id="SSF55957">
    <property type="entry name" value="Phosphoglucomutase, C-terminal domain"/>
    <property type="match status" value="1"/>
</dbReference>
<accession>A0ABP7ND47</accession>
<dbReference type="EC" id="5.4.2.8" evidence="5"/>
<comment type="catalytic activity">
    <reaction evidence="1">
        <text>alpha-D-mannose 1-phosphate = D-mannose 6-phosphate</text>
        <dbReference type="Rhea" id="RHEA:11140"/>
        <dbReference type="ChEBI" id="CHEBI:58409"/>
        <dbReference type="ChEBI" id="CHEBI:58735"/>
        <dbReference type="EC" id="5.4.2.8"/>
    </reaction>
</comment>
<dbReference type="RefSeq" id="WP_344800805.1">
    <property type="nucleotide sequence ID" value="NZ_BAABBN010000017.1"/>
</dbReference>
<protein>
    <recommendedName>
        <fullName evidence="5">phosphomannomutase</fullName>
        <ecNumber evidence="5">5.4.2.8</ecNumber>
    </recommendedName>
</protein>
<evidence type="ECO:0000259" key="14">
    <source>
        <dbReference type="Pfam" id="PF02879"/>
    </source>
</evidence>
<dbReference type="Pfam" id="PF02878">
    <property type="entry name" value="PGM_PMM_I"/>
    <property type="match status" value="1"/>
</dbReference>
<dbReference type="Pfam" id="PF02880">
    <property type="entry name" value="PGM_PMM_III"/>
    <property type="match status" value="1"/>
</dbReference>
<dbReference type="InterPro" id="IPR005845">
    <property type="entry name" value="A-D-PHexomutase_a/b/a-II"/>
</dbReference>
<dbReference type="Pfam" id="PF00408">
    <property type="entry name" value="PGM_PMM_IV"/>
    <property type="match status" value="1"/>
</dbReference>
<feature type="domain" description="Alpha-D-phosphohexomutase alpha/beta/alpha" evidence="13">
    <location>
        <begin position="399"/>
        <end position="530"/>
    </location>
</feature>
<feature type="domain" description="Alpha-D-phosphohexomutase C-terminal" evidence="12">
    <location>
        <begin position="789"/>
        <end position="838"/>
    </location>
</feature>
<keyword evidence="6" id="KW-0597">Phosphoprotein</keyword>
<evidence type="ECO:0000256" key="11">
    <source>
        <dbReference type="SAM" id="Phobius"/>
    </source>
</evidence>
<comment type="cofactor">
    <cofactor evidence="2">
        <name>Mg(2+)</name>
        <dbReference type="ChEBI" id="CHEBI:18420"/>
    </cofactor>
</comment>
<comment type="similarity">
    <text evidence="4">Belongs to the phosphohexose mutase family.</text>
</comment>
<proteinExistence type="inferred from homology"/>
<evidence type="ECO:0000313" key="17">
    <source>
        <dbReference type="Proteomes" id="UP001501565"/>
    </source>
</evidence>
<keyword evidence="9" id="KW-0413">Isomerase</keyword>
<dbReference type="PANTHER" id="PTHR43771">
    <property type="entry name" value="PHOSPHOMANNOMUTASE"/>
    <property type="match status" value="1"/>
</dbReference>
<sequence length="851" mass="93507">MALLKKKPTEQTPEESTKTAASIPKAPKGGLIGLILMLLVAILLAIVISTGVQLMNSSGANQQHLETLQSNLGRTYLKAFNHRLKQLQSATDQVAAQEDLLLMIQVTDKSILASTEARIKSLLTDAAAVRIIPQGQAQLDTQSEIPLTFAGLDMIKRAEKKQSPPIEIHKLNKTNYVQTVSTINNSSGQIVATLLVTYHAQALFGEFYQLDTNIGELKIEQSFLDDSAQLVFQMGNGNQQGYAYSQVSDIRHLTVSYQIADQLINQPLLNQAQTLIAGLIAAVLALIGIAAFYYILNSKMNKNMHMLSEFTLSLAGGRKPKQPEFTLGQFETLAQALYQQTKRNGPEMINKLIPSAPDTFENAIKTAPSSDADDLHLDLELDEASMEVVEDHDAHLVSRQIFRAYDIRGRVGDQLTPEVAEIIGQALGSEAYERGQQTIYVGHDGRLSSPDLADALIQGLKSTGRDVIDIGEVATPVVYYAAFTQESNSGIMITGSHNPPEYNGIKIMIDGETLHEEGIKRLYERITENDLLSGEGSYHSMNLDQEYMERIASDIAIAQPLKVVIDAGNGVAGKYAPHLYESIGCDVIPMYCEVDGNFPNHHPDPIEEVNLTDLKARIKEEQADLGIAFDGDGDRIVVVDDQGNTIYSDQLIMMFARDVLSRCPGTDIVYDVKCSSKVGEYISHQGGRPVMWKSGHSLLKTKMLELGSTFGGEMSGHIIFNERWYGFDDGLYAGARLLELLSTDHRPVSEVFKGYPVGVLSPEYHIDAEDQSKFELIVKIKESLCTPAATITEIDGIRVDFDNGWGLVRASNTTPTLTLRFEGVDEDSLALIQGQFREAILSADPSLQIPF</sequence>
<evidence type="ECO:0000256" key="8">
    <source>
        <dbReference type="ARBA" id="ARBA00022842"/>
    </source>
</evidence>
<dbReference type="InterPro" id="IPR005841">
    <property type="entry name" value="Alpha-D-phosphohexomutase_SF"/>
</dbReference>
<dbReference type="InterPro" id="IPR036900">
    <property type="entry name" value="A-D-PHexomutase_C_sf"/>
</dbReference>
<dbReference type="InterPro" id="IPR016066">
    <property type="entry name" value="A-D-PHexomutase_CS"/>
</dbReference>
<name>A0ABP7ND47_9GAMM</name>
<feature type="transmembrane region" description="Helical" evidence="11">
    <location>
        <begin position="275"/>
        <end position="296"/>
    </location>
</feature>
<evidence type="ECO:0000256" key="4">
    <source>
        <dbReference type="ARBA" id="ARBA00010231"/>
    </source>
</evidence>
<keyword evidence="7" id="KW-0479">Metal-binding</keyword>
<reference evidence="17" key="1">
    <citation type="journal article" date="2019" name="Int. J. Syst. Evol. Microbiol.">
        <title>The Global Catalogue of Microorganisms (GCM) 10K type strain sequencing project: providing services to taxonomists for standard genome sequencing and annotation.</title>
        <authorList>
            <consortium name="The Broad Institute Genomics Platform"/>
            <consortium name="The Broad Institute Genome Sequencing Center for Infectious Disease"/>
            <person name="Wu L."/>
            <person name="Ma J."/>
        </authorList>
    </citation>
    <scope>NUCLEOTIDE SEQUENCE [LARGE SCALE GENOMIC DNA]</scope>
    <source>
        <strain evidence="17">JCM 17551</strain>
    </source>
</reference>
<comment type="pathway">
    <text evidence="3">Nucleotide-sugar biosynthesis; GDP-alpha-D-mannose biosynthesis; alpha-D-mannose 1-phosphate from D-fructose 6-phosphate: step 2/2.</text>
</comment>
<feature type="domain" description="Alpha-D-phosphohexomutase alpha/beta/alpha" evidence="15">
    <location>
        <begin position="648"/>
        <end position="753"/>
    </location>
</feature>
<feature type="domain" description="Alpha-D-phosphohexomutase alpha/beta/alpha" evidence="14">
    <location>
        <begin position="546"/>
        <end position="643"/>
    </location>
</feature>
<dbReference type="Gene3D" id="3.40.120.10">
    <property type="entry name" value="Alpha-D-Glucose-1,6-Bisphosphate, subunit A, domain 3"/>
    <property type="match status" value="3"/>
</dbReference>
<evidence type="ECO:0000256" key="9">
    <source>
        <dbReference type="ARBA" id="ARBA00023235"/>
    </source>
</evidence>
<dbReference type="Gene3D" id="3.30.310.50">
    <property type="entry name" value="Alpha-D-phosphohexomutase, C-terminal domain"/>
    <property type="match status" value="1"/>
</dbReference>
<feature type="transmembrane region" description="Helical" evidence="11">
    <location>
        <begin position="31"/>
        <end position="55"/>
    </location>
</feature>
<dbReference type="Pfam" id="PF02879">
    <property type="entry name" value="PGM_PMM_II"/>
    <property type="match status" value="1"/>
</dbReference>
<dbReference type="PRINTS" id="PR00509">
    <property type="entry name" value="PGMPMM"/>
</dbReference>
<dbReference type="Proteomes" id="UP001501565">
    <property type="component" value="Unassembled WGS sequence"/>
</dbReference>
<organism evidence="16 17">
    <name type="scientific">Litoribacillus peritrichatus</name>
    <dbReference type="NCBI Taxonomy" id="718191"/>
    <lineage>
        <taxon>Bacteria</taxon>
        <taxon>Pseudomonadati</taxon>
        <taxon>Pseudomonadota</taxon>
        <taxon>Gammaproteobacteria</taxon>
        <taxon>Oceanospirillales</taxon>
        <taxon>Oceanospirillaceae</taxon>
        <taxon>Litoribacillus</taxon>
    </lineage>
</organism>
<evidence type="ECO:0000256" key="7">
    <source>
        <dbReference type="ARBA" id="ARBA00022723"/>
    </source>
</evidence>
<keyword evidence="11" id="KW-1133">Transmembrane helix</keyword>
<evidence type="ECO:0000313" key="16">
    <source>
        <dbReference type="EMBL" id="GAA3943253.1"/>
    </source>
</evidence>
<dbReference type="EMBL" id="BAABBN010000017">
    <property type="protein sequence ID" value="GAA3943253.1"/>
    <property type="molecule type" value="Genomic_DNA"/>
</dbReference>
<dbReference type="InterPro" id="IPR005843">
    <property type="entry name" value="A-D-PHexomutase_C"/>
</dbReference>
<dbReference type="CDD" id="cd03089">
    <property type="entry name" value="PMM_PGM"/>
    <property type="match status" value="1"/>
</dbReference>
<keyword evidence="17" id="KW-1185">Reference proteome</keyword>